<gene>
    <name evidence="12" type="primary">TOS1</name>
    <name evidence="12" type="ORF">LTR05_002203</name>
</gene>
<evidence type="ECO:0000256" key="5">
    <source>
        <dbReference type="ARBA" id="ARBA00022801"/>
    </source>
</evidence>
<dbReference type="PANTHER" id="PTHR31737:SF2">
    <property type="entry name" value="PROTEIN TOS1"/>
    <property type="match status" value="1"/>
</dbReference>
<reference evidence="12 13" key="1">
    <citation type="submission" date="2023-08" db="EMBL/GenBank/DDBJ databases">
        <title>Black Yeasts Isolated from many extreme environments.</title>
        <authorList>
            <person name="Coleine C."/>
            <person name="Stajich J.E."/>
            <person name="Selbmann L."/>
        </authorList>
    </citation>
    <scope>NUCLEOTIDE SEQUENCE [LARGE SCALE GENOMIC DNA]</scope>
    <source>
        <strain evidence="12 13">CCFEE 5910</strain>
    </source>
</reference>
<evidence type="ECO:0000313" key="12">
    <source>
        <dbReference type="EMBL" id="KAK5087987.1"/>
    </source>
</evidence>
<feature type="region of interest" description="Disordered" evidence="8">
    <location>
        <begin position="91"/>
        <end position="123"/>
    </location>
</feature>
<dbReference type="GO" id="GO:0009277">
    <property type="term" value="C:fungal-type cell wall"/>
    <property type="evidence" value="ECO:0007669"/>
    <property type="project" value="TreeGrafter"/>
</dbReference>
<feature type="region of interest" description="Disordered" evidence="8">
    <location>
        <begin position="146"/>
        <end position="179"/>
    </location>
</feature>
<dbReference type="Pfam" id="PF10287">
    <property type="entry name" value="YJL171C_Tos1_C"/>
    <property type="match status" value="1"/>
</dbReference>
<feature type="domain" description="Cell wall protein YJL171C/Tos1 N-terminal" evidence="11">
    <location>
        <begin position="35"/>
        <end position="95"/>
    </location>
</feature>
<evidence type="ECO:0000259" key="11">
    <source>
        <dbReference type="Pfam" id="PF10290"/>
    </source>
</evidence>
<organism evidence="12 13">
    <name type="scientific">Lithohypha guttulata</name>
    <dbReference type="NCBI Taxonomy" id="1690604"/>
    <lineage>
        <taxon>Eukaryota</taxon>
        <taxon>Fungi</taxon>
        <taxon>Dikarya</taxon>
        <taxon>Ascomycota</taxon>
        <taxon>Pezizomycotina</taxon>
        <taxon>Eurotiomycetes</taxon>
        <taxon>Chaetothyriomycetidae</taxon>
        <taxon>Chaetothyriales</taxon>
        <taxon>Trichomeriaceae</taxon>
        <taxon>Lithohypha</taxon>
    </lineage>
</organism>
<keyword evidence="7" id="KW-0961">Cell wall biogenesis/degradation</keyword>
<dbReference type="AlphaFoldDB" id="A0AAN7T481"/>
<dbReference type="InterPro" id="IPR018805">
    <property type="entry name" value="YJL171C/Tos1_C"/>
</dbReference>
<feature type="domain" description="Cell wall protein YJL171C/Tos1 C-terminal" evidence="10">
    <location>
        <begin position="182"/>
        <end position="405"/>
    </location>
</feature>
<feature type="compositionally biased region" description="Basic residues" evidence="8">
    <location>
        <begin position="101"/>
        <end position="116"/>
    </location>
</feature>
<feature type="chain" id="PRO_5042906184" description="glucan endo-1,3-beta-D-glucosidase" evidence="9">
    <location>
        <begin position="21"/>
        <end position="423"/>
    </location>
</feature>
<evidence type="ECO:0000256" key="1">
    <source>
        <dbReference type="ARBA" id="ARBA00000382"/>
    </source>
</evidence>
<dbReference type="GO" id="GO:0071555">
    <property type="term" value="P:cell wall organization"/>
    <property type="evidence" value="ECO:0007669"/>
    <property type="project" value="UniProtKB-KW"/>
</dbReference>
<evidence type="ECO:0000256" key="8">
    <source>
        <dbReference type="SAM" id="MobiDB-lite"/>
    </source>
</evidence>
<evidence type="ECO:0000256" key="2">
    <source>
        <dbReference type="ARBA" id="ARBA00006055"/>
    </source>
</evidence>
<dbReference type="Gene3D" id="2.60.120.200">
    <property type="match status" value="1"/>
</dbReference>
<evidence type="ECO:0000256" key="4">
    <source>
        <dbReference type="ARBA" id="ARBA00022729"/>
    </source>
</evidence>
<feature type="signal peptide" evidence="9">
    <location>
        <begin position="1"/>
        <end position="20"/>
    </location>
</feature>
<evidence type="ECO:0000256" key="7">
    <source>
        <dbReference type="ARBA" id="ARBA00023316"/>
    </source>
</evidence>
<protein>
    <recommendedName>
        <fullName evidence="3">glucan endo-1,3-beta-D-glucosidase</fullName>
        <ecNumber evidence="3">3.2.1.39</ecNumber>
    </recommendedName>
</protein>
<dbReference type="PANTHER" id="PTHR31737">
    <property type="entry name" value="PROTEIN TOS1"/>
    <property type="match status" value="1"/>
</dbReference>
<dbReference type="Pfam" id="PF10290">
    <property type="entry name" value="YJL171C_Tos1_N"/>
    <property type="match status" value="1"/>
</dbReference>
<keyword evidence="13" id="KW-1185">Reference proteome</keyword>
<feature type="compositionally biased region" description="Low complexity" evidence="8">
    <location>
        <begin position="151"/>
        <end position="163"/>
    </location>
</feature>
<dbReference type="EC" id="3.2.1.39" evidence="3"/>
<evidence type="ECO:0000256" key="6">
    <source>
        <dbReference type="ARBA" id="ARBA00023295"/>
    </source>
</evidence>
<dbReference type="EMBL" id="JAVRRJ010000002">
    <property type="protein sequence ID" value="KAK5087987.1"/>
    <property type="molecule type" value="Genomic_DNA"/>
</dbReference>
<keyword evidence="6" id="KW-0326">Glycosidase</keyword>
<feature type="compositionally biased region" description="Polar residues" evidence="8">
    <location>
        <begin position="91"/>
        <end position="100"/>
    </location>
</feature>
<comment type="caution">
    <text evidence="12">The sequence shown here is derived from an EMBL/GenBank/DDBJ whole genome shotgun (WGS) entry which is preliminary data.</text>
</comment>
<dbReference type="Proteomes" id="UP001309876">
    <property type="component" value="Unassembled WGS sequence"/>
</dbReference>
<accession>A0AAN7T481</accession>
<comment type="catalytic activity">
    <reaction evidence="1">
        <text>Hydrolysis of (1-&gt;3)-beta-D-glucosidic linkages in (1-&gt;3)-beta-D-glucans.</text>
        <dbReference type="EC" id="3.2.1.39"/>
    </reaction>
</comment>
<dbReference type="GO" id="GO:0042973">
    <property type="term" value="F:glucan endo-1,3-beta-D-glucosidase activity"/>
    <property type="evidence" value="ECO:0007669"/>
    <property type="project" value="UniProtKB-EC"/>
</dbReference>
<proteinExistence type="inferred from homology"/>
<keyword evidence="4 9" id="KW-0732">Signal</keyword>
<evidence type="ECO:0000259" key="10">
    <source>
        <dbReference type="Pfam" id="PF10287"/>
    </source>
</evidence>
<name>A0AAN7T481_9EURO</name>
<comment type="similarity">
    <text evidence="2">Belongs to the PGA52 family.</text>
</comment>
<dbReference type="InterPro" id="IPR018807">
    <property type="entry name" value="YJL171C/Tos1_N"/>
</dbReference>
<evidence type="ECO:0000256" key="3">
    <source>
        <dbReference type="ARBA" id="ARBA00012780"/>
    </source>
</evidence>
<sequence>MKNILTTAVLVAASASGALAEANLINGNWYGKPVDKIVYTGWGQSGTYNKVTDMTNGQCKFEKVNYDGNLAPLNGEVSWHFRGPMHLKQFASYTPGSTTKRSLRQSQHQRKHGHAHGHQERAVGDIVTATINGDVVTWVNTFGGPPTDSPAAATPAAEAAKVASQAPKPSPTSAPKVNAGAGNWGRQAYYNAVEGTADGLVFLNNMGGQGSGVFDNNFGNSLSYAASDAGSGSSSPQVLGDILLGDNVEFSIYTDKPCEGNSCGYYRPGSVAHHGFGGDSKLFLLEFSAPSSNLKTGFNADMPAAWMLNAAIARTQQYGKCSCWDSGCGEWDIFEVLDAGNTRMKSTLHIGPNSGGESDYFERPLNKEETLKAAVIFDNANKSGHIVKLPSDTKFDATISDQFIADLGSNLAPELTKVFKLAS</sequence>
<evidence type="ECO:0000313" key="13">
    <source>
        <dbReference type="Proteomes" id="UP001309876"/>
    </source>
</evidence>
<keyword evidence="5" id="KW-0378">Hydrolase</keyword>
<evidence type="ECO:0000256" key="9">
    <source>
        <dbReference type="SAM" id="SignalP"/>
    </source>
</evidence>